<dbReference type="EMBL" id="KR029603">
    <property type="protein sequence ID" value="AKH48408.1"/>
    <property type="molecule type" value="Genomic_DNA"/>
</dbReference>
<accession>A0A0F7LA50</accession>
<organism evidence="1">
    <name type="scientific">uncultured marine virus</name>
    <dbReference type="NCBI Taxonomy" id="186617"/>
    <lineage>
        <taxon>Viruses</taxon>
        <taxon>environmental samples</taxon>
    </lineage>
</organism>
<name>A0A0F7LA50_9VIRU</name>
<evidence type="ECO:0000313" key="1">
    <source>
        <dbReference type="EMBL" id="AKH48408.1"/>
    </source>
</evidence>
<protein>
    <submittedName>
        <fullName evidence="1">GF24314</fullName>
    </submittedName>
</protein>
<reference evidence="1" key="2">
    <citation type="submission" date="2015-03" db="EMBL/GenBank/DDBJ databases">
        <authorList>
            <person name="Chow C.-E.T."/>
            <person name="Winget D.M."/>
            <person name="White R.A.III."/>
            <person name="Hallam S.J."/>
            <person name="Suttle C.A."/>
        </authorList>
    </citation>
    <scope>NUCLEOTIDE SEQUENCE</scope>
    <source>
        <strain evidence="1">Oxic1_8</strain>
    </source>
</reference>
<proteinExistence type="predicted"/>
<sequence length="150" mass="15872">MCVGCDAERGQVAGGLRDGGFVPDRQDFDVVAVCSGGFQSDASWVRRRRGGVVNFSGGGRVDGRSHGDRTGCNRGLCAAGTTEHDGHRVLIDTVSRHVSDLVGVREYGCGEFATAEVDAGISGDRRSRDEGSSVAGDRLTIGHVLFLVFW</sequence>
<reference evidence="1" key="1">
    <citation type="journal article" date="2015" name="Front. Microbiol.">
        <title>Combining genomic sequencing methods to explore viral diversity and reveal potential virus-host interactions.</title>
        <authorList>
            <person name="Chow C.E."/>
            <person name="Winget D.M."/>
            <person name="White R.A.III."/>
            <person name="Hallam S.J."/>
            <person name="Suttle C.A."/>
        </authorList>
    </citation>
    <scope>NUCLEOTIDE SEQUENCE</scope>
    <source>
        <strain evidence="1">Oxic1_8</strain>
    </source>
</reference>